<protein>
    <submittedName>
        <fullName evidence="3">DNA helicase</fullName>
    </submittedName>
</protein>
<dbReference type="EMBL" id="KM051843">
    <property type="protein sequence ID" value="AII28061.1"/>
    <property type="molecule type" value="Genomic_DNA"/>
</dbReference>
<dbReference type="OrthoDB" id="2035at10239"/>
<dbReference type="Proteomes" id="UP000028664">
    <property type="component" value="Segment"/>
</dbReference>
<dbReference type="Gene3D" id="3.40.50.300">
    <property type="entry name" value="P-loop containing nucleotide triphosphate hydrolases"/>
    <property type="match status" value="1"/>
</dbReference>
<evidence type="ECO:0000313" key="4">
    <source>
        <dbReference type="Proteomes" id="UP000028664"/>
    </source>
</evidence>
<keyword evidence="3" id="KW-0378">Hydrolase</keyword>
<dbReference type="InterPro" id="IPR003593">
    <property type="entry name" value="AAA+_ATPase"/>
</dbReference>
<proteinExistence type="predicted"/>
<dbReference type="RefSeq" id="YP_009056429.1">
    <property type="nucleotide sequence ID" value="NC_024792.1"/>
</dbReference>
<keyword evidence="3" id="KW-0347">Helicase</keyword>
<keyword evidence="4" id="KW-1185">Reference proteome</keyword>
<dbReference type="SUPFAM" id="SSF52540">
    <property type="entry name" value="P-loop containing nucleoside triphosphate hydrolases"/>
    <property type="match status" value="1"/>
</dbReference>
<dbReference type="PROSITE" id="PS51199">
    <property type="entry name" value="SF4_HELICASE"/>
    <property type="match status" value="1"/>
</dbReference>
<feature type="domain" description="SF4 helicase" evidence="2">
    <location>
        <begin position="169"/>
        <end position="378"/>
    </location>
</feature>
<dbReference type="GO" id="GO:0005524">
    <property type="term" value="F:ATP binding"/>
    <property type="evidence" value="ECO:0007669"/>
    <property type="project" value="InterPro"/>
</dbReference>
<reference evidence="3 4" key="1">
    <citation type="submission" date="2014-06" db="EMBL/GenBank/DDBJ databases">
        <title>Bioinformatic genomic analysis of Bacillus phage Bobb.</title>
        <authorList>
            <person name="Lewis H.M.N."/>
            <person name="Temple L."/>
            <person name="Barth R.N."/>
            <person name="Bowles K.M."/>
            <person name="Churchin D.I."/>
            <person name="Scott-Croshaw C."/>
            <person name="Glasgow G.H."/>
            <person name="Gloe M.W."/>
            <person name="McGough T.M."/>
            <person name="Nutbrown S.A."/>
            <person name="Romulus S.R."/>
            <person name="Sanders K.A.M."/>
            <person name="Diachok C.R."/>
            <person name="Serigano J.P."/>
            <person name="Shin D."/>
            <person name="Suresh M.H."/>
            <person name="Conner A.R.N."/>
            <person name="Korba R.M."/>
            <person name="Livermore R.J."/>
            <person name="Rohlf M.B."/>
            <person name="Utterback S.D."/>
            <person name="Wilson V.E."/>
        </authorList>
    </citation>
    <scope>NUCLEOTIDE SEQUENCE [LARGE SCALE GENOMIC DNA]</scope>
</reference>
<dbReference type="PANTHER" id="PTHR30153">
    <property type="entry name" value="REPLICATIVE DNA HELICASE DNAB"/>
    <property type="match status" value="1"/>
</dbReference>
<dbReference type="InterPro" id="IPR007694">
    <property type="entry name" value="DNA_helicase_DnaB-like_C"/>
</dbReference>
<dbReference type="GeneID" id="20283447"/>
<dbReference type="Pfam" id="PF03796">
    <property type="entry name" value="DnaB_C"/>
    <property type="match status" value="1"/>
</dbReference>
<keyword evidence="1" id="KW-0639">Primosome</keyword>
<organism evidence="3 4">
    <name type="scientific">Bacillus phage Bobb</name>
    <dbReference type="NCBI Taxonomy" id="1527469"/>
    <lineage>
        <taxon>Viruses</taxon>
        <taxon>Duplodnaviria</taxon>
        <taxon>Heunggongvirae</taxon>
        <taxon>Uroviricota</taxon>
        <taxon>Caudoviricetes</taxon>
        <taxon>Herelleviridae</taxon>
        <taxon>Bastillevirinae</taxon>
        <taxon>Agatevirus</taxon>
        <taxon>Agatevirus bobb</taxon>
    </lineage>
</organism>
<dbReference type="SMART" id="SM00382">
    <property type="entry name" value="AAA"/>
    <property type="match status" value="1"/>
</dbReference>
<dbReference type="InterPro" id="IPR027417">
    <property type="entry name" value="P-loop_NTPase"/>
</dbReference>
<evidence type="ECO:0000313" key="3">
    <source>
        <dbReference type="EMBL" id="AII28061.1"/>
    </source>
</evidence>
<evidence type="ECO:0000256" key="1">
    <source>
        <dbReference type="ARBA" id="ARBA00022515"/>
    </source>
</evidence>
<dbReference type="KEGG" id="vg:20283447"/>
<keyword evidence="3" id="KW-0067">ATP-binding</keyword>
<sequence>MTASPIQKQILKKAIESPIFSKEVLPVAPLTVFEDNDSYKDIANIIKRYYESNSATLTYDTLCTLAEEKLDRMKKSAEVQQKYFNEISELYTVRDSGDDTVIDEQIEKYIRKHMVMDLLKKAAQNLDKEDVIEDIADNLRDTMRMDISGKQQEIIDVLHDEEYKRAALSTLHTNTIPTGFKSLDTLNSGGLAKGELGLISAISGTGKTLLLTNLATNYVKMGYNVLFIALEELENRMILKFEQSMLGRTRSQILNGTELDEEAFKKRQSVYKKNKDRLGNLYFSRYSPGTITPAKIEQLISDVTLRKGKQVDVVLIDYPELLRNPKATGNEAVDSGKLFEEMRRIAQDFNVVMWTASQMNRSAYSALVKTAEHIEGGLRKKNAVEVLLVVNQHQEEFNAGFLRLYADKLRNPPEGHFDRMIGMKVVGAAQRVRDYESEEERKEHMAILEEVDNRMDAAFKGKKRGNKDNVDMPDYSSEINKAITAARGGA</sequence>
<keyword evidence="3" id="KW-0547">Nucleotide-binding</keyword>
<dbReference type="GO" id="GO:0003678">
    <property type="term" value="F:DNA helicase activity"/>
    <property type="evidence" value="ECO:0007669"/>
    <property type="project" value="InterPro"/>
</dbReference>
<accession>A0A076G7H0</accession>
<name>A0A076G7H0_9CAUD</name>
<evidence type="ECO:0000259" key="2">
    <source>
        <dbReference type="PROSITE" id="PS51199"/>
    </source>
</evidence>
<dbReference type="GO" id="GO:0006269">
    <property type="term" value="P:DNA replication, synthesis of primer"/>
    <property type="evidence" value="ECO:0007669"/>
    <property type="project" value="UniProtKB-KW"/>
</dbReference>
<dbReference type="PANTHER" id="PTHR30153:SF2">
    <property type="entry name" value="REPLICATIVE DNA HELICASE"/>
    <property type="match status" value="1"/>
</dbReference>